<keyword evidence="3" id="KW-1185">Reference proteome</keyword>
<sequence length="153" mass="17374">MHVDRVELVRQNCFPDFIRSHPIQACSSILQLGTRIHSISPNTSSTFTTRITSLARFTHPSLRLSTSTTHPLSLSYITLHLHSSSITLSPEMPHYFPSQKHDIQYVAQPQPPAETQPPAQPQPTAQPQRPDRPHRHVRPPTCDTGEHLQQQRK</sequence>
<proteinExistence type="predicted"/>
<evidence type="ECO:0000256" key="1">
    <source>
        <dbReference type="SAM" id="MobiDB-lite"/>
    </source>
</evidence>
<name>A0ABU6SPA1_9FABA</name>
<accession>A0ABU6SPA1</accession>
<organism evidence="2 3">
    <name type="scientific">Stylosanthes scabra</name>
    <dbReference type="NCBI Taxonomy" id="79078"/>
    <lineage>
        <taxon>Eukaryota</taxon>
        <taxon>Viridiplantae</taxon>
        <taxon>Streptophyta</taxon>
        <taxon>Embryophyta</taxon>
        <taxon>Tracheophyta</taxon>
        <taxon>Spermatophyta</taxon>
        <taxon>Magnoliopsida</taxon>
        <taxon>eudicotyledons</taxon>
        <taxon>Gunneridae</taxon>
        <taxon>Pentapetalae</taxon>
        <taxon>rosids</taxon>
        <taxon>fabids</taxon>
        <taxon>Fabales</taxon>
        <taxon>Fabaceae</taxon>
        <taxon>Papilionoideae</taxon>
        <taxon>50 kb inversion clade</taxon>
        <taxon>dalbergioids sensu lato</taxon>
        <taxon>Dalbergieae</taxon>
        <taxon>Pterocarpus clade</taxon>
        <taxon>Stylosanthes</taxon>
    </lineage>
</organism>
<reference evidence="2 3" key="1">
    <citation type="journal article" date="2023" name="Plants (Basel)">
        <title>Bridging the Gap: Combining Genomics and Transcriptomics Approaches to Understand Stylosanthes scabra, an Orphan Legume from the Brazilian Caatinga.</title>
        <authorList>
            <person name="Ferreira-Neto J.R.C."/>
            <person name="da Silva M.D."/>
            <person name="Binneck E."/>
            <person name="de Melo N.F."/>
            <person name="da Silva R.H."/>
            <person name="de Melo A.L.T.M."/>
            <person name="Pandolfi V."/>
            <person name="Bustamante F.O."/>
            <person name="Brasileiro-Vidal A.C."/>
            <person name="Benko-Iseppon A.M."/>
        </authorList>
    </citation>
    <scope>NUCLEOTIDE SEQUENCE [LARGE SCALE GENOMIC DNA]</scope>
    <source>
        <tissue evidence="2">Leaves</tissue>
    </source>
</reference>
<comment type="caution">
    <text evidence="2">The sequence shown here is derived from an EMBL/GenBank/DDBJ whole genome shotgun (WGS) entry which is preliminary data.</text>
</comment>
<feature type="region of interest" description="Disordered" evidence="1">
    <location>
        <begin position="99"/>
        <end position="153"/>
    </location>
</feature>
<dbReference type="EMBL" id="JASCZI010061247">
    <property type="protein sequence ID" value="MED6138165.1"/>
    <property type="molecule type" value="Genomic_DNA"/>
</dbReference>
<evidence type="ECO:0000313" key="2">
    <source>
        <dbReference type="EMBL" id="MED6138165.1"/>
    </source>
</evidence>
<feature type="non-terminal residue" evidence="2">
    <location>
        <position position="153"/>
    </location>
</feature>
<gene>
    <name evidence="2" type="ORF">PIB30_071671</name>
</gene>
<protein>
    <submittedName>
        <fullName evidence="2">Uncharacterized protein</fullName>
    </submittedName>
</protein>
<evidence type="ECO:0000313" key="3">
    <source>
        <dbReference type="Proteomes" id="UP001341840"/>
    </source>
</evidence>
<feature type="compositionally biased region" description="Pro residues" evidence="1">
    <location>
        <begin position="109"/>
        <end position="121"/>
    </location>
</feature>
<dbReference type="Proteomes" id="UP001341840">
    <property type="component" value="Unassembled WGS sequence"/>
</dbReference>